<dbReference type="InterPro" id="IPR041657">
    <property type="entry name" value="HTH_17"/>
</dbReference>
<accession>A0A5B9PSE4</accession>
<dbReference type="Proteomes" id="UP000322214">
    <property type="component" value="Chromosome"/>
</dbReference>
<keyword evidence="3" id="KW-1185">Reference proteome</keyword>
<gene>
    <name evidence="2" type="ORF">MFFC18_50670</name>
</gene>
<sequence length="62" mass="7044">MIPQLLIKADEAAKLLSMSKRKLWSLTEDGTIQCLKVGRSVFYCPRYLARWIDQQLKSGGGM</sequence>
<dbReference type="KEGG" id="mff:MFFC18_50670"/>
<evidence type="ECO:0000313" key="2">
    <source>
        <dbReference type="EMBL" id="QEG25143.1"/>
    </source>
</evidence>
<dbReference type="AlphaFoldDB" id="A0A5B9PSE4"/>
<dbReference type="EMBL" id="CP042912">
    <property type="protein sequence ID" value="QEG25143.1"/>
    <property type="molecule type" value="Genomic_DNA"/>
</dbReference>
<protein>
    <submittedName>
        <fullName evidence="2">Helix-turn-helix domain protein</fullName>
    </submittedName>
</protein>
<name>A0A5B9PSE4_9BACT</name>
<proteinExistence type="predicted"/>
<dbReference type="Pfam" id="PF12728">
    <property type="entry name" value="HTH_17"/>
    <property type="match status" value="1"/>
</dbReference>
<evidence type="ECO:0000259" key="1">
    <source>
        <dbReference type="Pfam" id="PF12728"/>
    </source>
</evidence>
<feature type="domain" description="Helix-turn-helix" evidence="1">
    <location>
        <begin position="8"/>
        <end position="55"/>
    </location>
</feature>
<organism evidence="2 3">
    <name type="scientific">Mariniblastus fucicola</name>
    <dbReference type="NCBI Taxonomy" id="980251"/>
    <lineage>
        <taxon>Bacteria</taxon>
        <taxon>Pseudomonadati</taxon>
        <taxon>Planctomycetota</taxon>
        <taxon>Planctomycetia</taxon>
        <taxon>Pirellulales</taxon>
        <taxon>Pirellulaceae</taxon>
        <taxon>Mariniblastus</taxon>
    </lineage>
</organism>
<evidence type="ECO:0000313" key="3">
    <source>
        <dbReference type="Proteomes" id="UP000322214"/>
    </source>
</evidence>
<reference evidence="2 3" key="1">
    <citation type="submission" date="2019-08" db="EMBL/GenBank/DDBJ databases">
        <title>Deep-cultivation of Planctomycetes and their phenomic and genomic characterization uncovers novel biology.</title>
        <authorList>
            <person name="Wiegand S."/>
            <person name="Jogler M."/>
            <person name="Boedeker C."/>
            <person name="Pinto D."/>
            <person name="Vollmers J."/>
            <person name="Rivas-Marin E."/>
            <person name="Kohn T."/>
            <person name="Peeters S.H."/>
            <person name="Heuer A."/>
            <person name="Rast P."/>
            <person name="Oberbeckmann S."/>
            <person name="Bunk B."/>
            <person name="Jeske O."/>
            <person name="Meyerdierks A."/>
            <person name="Storesund J.E."/>
            <person name="Kallscheuer N."/>
            <person name="Luecker S."/>
            <person name="Lage O.M."/>
            <person name="Pohl T."/>
            <person name="Merkel B.J."/>
            <person name="Hornburger P."/>
            <person name="Mueller R.-W."/>
            <person name="Bruemmer F."/>
            <person name="Labrenz M."/>
            <person name="Spormann A.M."/>
            <person name="Op den Camp H."/>
            <person name="Overmann J."/>
            <person name="Amann R."/>
            <person name="Jetten M.S.M."/>
            <person name="Mascher T."/>
            <person name="Medema M.H."/>
            <person name="Devos D.P."/>
            <person name="Kaster A.-K."/>
            <person name="Ovreas L."/>
            <person name="Rohde M."/>
            <person name="Galperin M.Y."/>
            <person name="Jogler C."/>
        </authorList>
    </citation>
    <scope>NUCLEOTIDE SEQUENCE [LARGE SCALE GENOMIC DNA]</scope>
    <source>
        <strain evidence="2 3">FC18</strain>
    </source>
</reference>
<dbReference type="RefSeq" id="WP_075084236.1">
    <property type="nucleotide sequence ID" value="NZ_CP042912.1"/>
</dbReference>